<protein>
    <recommendedName>
        <fullName evidence="3">ATP-binding protein</fullName>
    </recommendedName>
</protein>
<accession>A0A1C3IW21</accession>
<evidence type="ECO:0000313" key="1">
    <source>
        <dbReference type="EMBL" id="SBS65477.1"/>
    </source>
</evidence>
<dbReference type="EMBL" id="FLQP01000039">
    <property type="protein sequence ID" value="SBS65477.1"/>
    <property type="molecule type" value="Genomic_DNA"/>
</dbReference>
<dbReference type="RefSeq" id="WP_065679507.1">
    <property type="nucleotide sequence ID" value="NZ_AP025460.1"/>
</dbReference>
<proteinExistence type="predicted"/>
<evidence type="ECO:0000313" key="2">
    <source>
        <dbReference type="Proteomes" id="UP000092876"/>
    </source>
</evidence>
<dbReference type="AlphaFoldDB" id="A0A1C3IW21"/>
<sequence>MSLLQNIVKKRNYRTKRSKLKRKIRNSYLESWRVKESLANKLRLYKFPKHRITRSPNTKLSKRIPLIAPQYIDYYSRRTYELTNKFINDITDAAFNEQRKVFIDFSQTEKISAAAMLSLLAEVDVLIKQSSHGRHAISFNHPKDEKIESILKQVGFYDVVGKEIRQTKEFDDVTFWQYCSGSCSEPIIAKPMFDELSKTLKGTQGKKLYRGFVEAMSNSVEHAYLDDSQHCEEDKTAKWWAFAGIRDKSLAVVICDKGVGIPNTLPKTQGVSRLNNLLESLGYKHHKITDAKYIKAATSLTKTRTGARHRGKGLTDIKAVIDSLGKGSLLIYSNKGEYRYKAQKALDGVIMDYKTSVSGTIIEWTIPLD</sequence>
<name>A0A1C3IW21_9VIBR</name>
<reference evidence="2" key="1">
    <citation type="submission" date="2016-06" db="EMBL/GenBank/DDBJ databases">
        <authorList>
            <person name="Rodrigo-Torres Lidia"/>
            <person name="Arahal R.David."/>
        </authorList>
    </citation>
    <scope>NUCLEOTIDE SEQUENCE [LARGE SCALE GENOMIC DNA]</scope>
    <source>
        <strain evidence="2">CECT 7223</strain>
    </source>
</reference>
<evidence type="ECO:0008006" key="3">
    <source>
        <dbReference type="Google" id="ProtNLM"/>
    </source>
</evidence>
<dbReference type="GeneID" id="94231695"/>
<organism evidence="1 2">
    <name type="scientific">Vibrio atlanticus</name>
    <dbReference type="NCBI Taxonomy" id="693153"/>
    <lineage>
        <taxon>Bacteria</taxon>
        <taxon>Pseudomonadati</taxon>
        <taxon>Pseudomonadota</taxon>
        <taxon>Gammaproteobacteria</taxon>
        <taxon>Vibrionales</taxon>
        <taxon>Vibrionaceae</taxon>
        <taxon>Vibrio</taxon>
    </lineage>
</organism>
<gene>
    <name evidence="1" type="ORF">VAT7223_02716</name>
</gene>
<dbReference type="Proteomes" id="UP000092876">
    <property type="component" value="Unassembled WGS sequence"/>
</dbReference>